<feature type="region of interest" description="Disordered" evidence="1">
    <location>
        <begin position="230"/>
        <end position="294"/>
    </location>
</feature>
<feature type="region of interest" description="Disordered" evidence="1">
    <location>
        <begin position="112"/>
        <end position="208"/>
    </location>
</feature>
<dbReference type="Gene3D" id="2.30.29.80">
    <property type="match status" value="1"/>
</dbReference>
<proteinExistence type="predicted"/>
<evidence type="ECO:0000313" key="3">
    <source>
        <dbReference type="EMBL" id="EMA41691.1"/>
    </source>
</evidence>
<feature type="compositionally biased region" description="Basic and acidic residues" evidence="1">
    <location>
        <begin position="115"/>
        <end position="127"/>
    </location>
</feature>
<dbReference type="STRING" id="1227454.C446_05230"/>
<dbReference type="eggNOG" id="arCOG04789">
    <property type="taxonomic scope" value="Archaea"/>
</dbReference>
<dbReference type="SUPFAM" id="SSF160113">
    <property type="entry name" value="YegP-like"/>
    <property type="match status" value="1"/>
</dbReference>
<dbReference type="AlphaFoldDB" id="M0M7J9"/>
<protein>
    <recommendedName>
        <fullName evidence="2">DUF1508 domain-containing protein</fullName>
    </recommendedName>
</protein>
<name>M0M7J9_9EURY</name>
<dbReference type="PATRIC" id="fig|1227454.3.peg.1037"/>
<accession>M0M7J9</accession>
<reference evidence="3 4" key="1">
    <citation type="journal article" date="2014" name="PLoS Genet.">
        <title>Phylogenetically driven sequencing of extremely halophilic archaea reveals strategies for static and dynamic osmo-response.</title>
        <authorList>
            <person name="Becker E.A."/>
            <person name="Seitzer P.M."/>
            <person name="Tritt A."/>
            <person name="Larsen D."/>
            <person name="Krusor M."/>
            <person name="Yao A.I."/>
            <person name="Wu D."/>
            <person name="Madern D."/>
            <person name="Eisen J.A."/>
            <person name="Darling A.E."/>
            <person name="Facciotti M.T."/>
        </authorList>
    </citation>
    <scope>NUCLEOTIDE SEQUENCE [LARGE SCALE GENOMIC DNA]</scope>
    <source>
        <strain evidence="3 4">JCM 10879</strain>
    </source>
</reference>
<feature type="compositionally biased region" description="Basic and acidic residues" evidence="1">
    <location>
        <begin position="194"/>
        <end position="208"/>
    </location>
</feature>
<dbReference type="Pfam" id="PF07411">
    <property type="entry name" value="DUF1508"/>
    <property type="match status" value="1"/>
</dbReference>
<feature type="compositionally biased region" description="Acidic residues" evidence="1">
    <location>
        <begin position="285"/>
        <end position="294"/>
    </location>
</feature>
<organism evidence="3 4">
    <name type="scientific">Halobiforma nitratireducens JCM 10879</name>
    <dbReference type="NCBI Taxonomy" id="1227454"/>
    <lineage>
        <taxon>Archaea</taxon>
        <taxon>Methanobacteriati</taxon>
        <taxon>Methanobacteriota</taxon>
        <taxon>Stenosarchaea group</taxon>
        <taxon>Halobacteria</taxon>
        <taxon>Halobacteriales</taxon>
        <taxon>Natrialbaceae</taxon>
        <taxon>Halobiforma</taxon>
    </lineage>
</organism>
<feature type="domain" description="DUF1508" evidence="2">
    <location>
        <begin position="212"/>
        <end position="258"/>
    </location>
</feature>
<dbReference type="OrthoDB" id="108721at2157"/>
<evidence type="ECO:0000313" key="4">
    <source>
        <dbReference type="Proteomes" id="UP000011607"/>
    </source>
</evidence>
<feature type="compositionally biased region" description="Acidic residues" evidence="1">
    <location>
        <begin position="128"/>
        <end position="149"/>
    </location>
</feature>
<evidence type="ECO:0000256" key="1">
    <source>
        <dbReference type="SAM" id="MobiDB-lite"/>
    </source>
</evidence>
<evidence type="ECO:0000259" key="2">
    <source>
        <dbReference type="Pfam" id="PF07411"/>
    </source>
</evidence>
<feature type="compositionally biased region" description="Basic and acidic residues" evidence="1">
    <location>
        <begin position="262"/>
        <end position="284"/>
    </location>
</feature>
<dbReference type="EMBL" id="AOMA01000063">
    <property type="protein sequence ID" value="EMA41691.1"/>
    <property type="molecule type" value="Genomic_DNA"/>
</dbReference>
<keyword evidence="4" id="KW-1185">Reference proteome</keyword>
<sequence>MNKNHSSGGGHTVEDTVARENVARALRSLADRLEDGVPVRIVGDDGAVSATVGRQVTLGVEAGVDGRRDGTDPENVPSTGRLVLSLEWDDPDGSSVRTDVDADTGIDGVLTAVRQLDDGREGKRKGDDDEGEGEGEGEDEDEAEDENEAPADSAMATMPPEGVVRDRDSSGWTPGAAGGADRTERTARTAGETSCDRTEPGRRRSRFEVYQDQAGEWRWRLVHWNGNIVADSGEGYASRSNAERAVRSVIRTASTAAVMRAGSDRKRDDGDGRRDDDNGKHDGEGGDGDEDRTG</sequence>
<dbReference type="Proteomes" id="UP000011607">
    <property type="component" value="Unassembled WGS sequence"/>
</dbReference>
<dbReference type="InterPro" id="IPR010879">
    <property type="entry name" value="DUF1508"/>
</dbReference>
<comment type="caution">
    <text evidence="3">The sequence shown here is derived from an EMBL/GenBank/DDBJ whole genome shotgun (WGS) entry which is preliminary data.</text>
</comment>
<dbReference type="eggNOG" id="arCOG06550">
    <property type="taxonomic scope" value="Archaea"/>
</dbReference>
<dbReference type="RefSeq" id="WP_006672003.1">
    <property type="nucleotide sequence ID" value="NZ_AOMA01000063.1"/>
</dbReference>
<gene>
    <name evidence="3" type="ORF">C446_05230</name>
</gene>
<dbReference type="InterPro" id="IPR036913">
    <property type="entry name" value="YegP-like_sf"/>
</dbReference>